<dbReference type="Pfam" id="PF01546">
    <property type="entry name" value="Peptidase_M20"/>
    <property type="match status" value="1"/>
</dbReference>
<dbReference type="InterPro" id="IPR011650">
    <property type="entry name" value="Peptidase_M20_dimer"/>
</dbReference>
<dbReference type="InterPro" id="IPR002933">
    <property type="entry name" value="Peptidase_M20"/>
</dbReference>
<dbReference type="EC" id="3.5.1.16" evidence="6"/>
<feature type="domain" description="Peptidase M20 dimerisation" evidence="5">
    <location>
        <begin position="174"/>
        <end position="279"/>
    </location>
</feature>
<protein>
    <submittedName>
        <fullName evidence="6">Acetylornithine deacetylase</fullName>
        <ecNumber evidence="6">3.5.1.16</ecNumber>
    </submittedName>
</protein>
<evidence type="ECO:0000256" key="1">
    <source>
        <dbReference type="ARBA" id="ARBA00001947"/>
    </source>
</evidence>
<evidence type="ECO:0000256" key="4">
    <source>
        <dbReference type="ARBA" id="ARBA00022833"/>
    </source>
</evidence>
<dbReference type="GO" id="GO:0008777">
    <property type="term" value="F:acetylornithine deacetylase activity"/>
    <property type="evidence" value="ECO:0007669"/>
    <property type="project" value="UniProtKB-EC"/>
</dbReference>
<dbReference type="InterPro" id="IPR001261">
    <property type="entry name" value="ArgE/DapE_CS"/>
</dbReference>
<dbReference type="GO" id="GO:0046872">
    <property type="term" value="F:metal ion binding"/>
    <property type="evidence" value="ECO:0007669"/>
    <property type="project" value="UniProtKB-KW"/>
</dbReference>
<name>A0A3B0WEP6_9ZZZZ</name>
<dbReference type="Gene3D" id="3.30.70.360">
    <property type="match status" value="1"/>
</dbReference>
<dbReference type="Pfam" id="PF07687">
    <property type="entry name" value="M20_dimer"/>
    <property type="match status" value="1"/>
</dbReference>
<dbReference type="PROSITE" id="PS00758">
    <property type="entry name" value="ARGE_DAPE_CPG2_1"/>
    <property type="match status" value="1"/>
</dbReference>
<keyword evidence="2" id="KW-0479">Metal-binding</keyword>
<dbReference type="EMBL" id="UOEX01000415">
    <property type="protein sequence ID" value="VAW42094.1"/>
    <property type="molecule type" value="Genomic_DNA"/>
</dbReference>
<proteinExistence type="predicted"/>
<accession>A0A3B0WEP6</accession>
<evidence type="ECO:0000259" key="5">
    <source>
        <dbReference type="Pfam" id="PF07687"/>
    </source>
</evidence>
<dbReference type="SUPFAM" id="SSF55031">
    <property type="entry name" value="Bacterial exopeptidase dimerisation domain"/>
    <property type="match status" value="1"/>
</dbReference>
<evidence type="ECO:0000256" key="2">
    <source>
        <dbReference type="ARBA" id="ARBA00022723"/>
    </source>
</evidence>
<comment type="cofactor">
    <cofactor evidence="1">
        <name>Zn(2+)</name>
        <dbReference type="ChEBI" id="CHEBI:29105"/>
    </cofactor>
</comment>
<gene>
    <name evidence="6" type="ORF">MNBD_DELTA03-1150</name>
</gene>
<organism evidence="6">
    <name type="scientific">hydrothermal vent metagenome</name>
    <dbReference type="NCBI Taxonomy" id="652676"/>
    <lineage>
        <taxon>unclassified sequences</taxon>
        <taxon>metagenomes</taxon>
        <taxon>ecological metagenomes</taxon>
    </lineage>
</organism>
<dbReference type="AlphaFoldDB" id="A0A3B0WEP6"/>
<dbReference type="PANTHER" id="PTHR43808">
    <property type="entry name" value="ACETYLORNITHINE DEACETYLASE"/>
    <property type="match status" value="1"/>
</dbReference>
<dbReference type="InterPro" id="IPR050072">
    <property type="entry name" value="Peptidase_M20A"/>
</dbReference>
<dbReference type="Gene3D" id="3.40.630.10">
    <property type="entry name" value="Zn peptidases"/>
    <property type="match status" value="1"/>
</dbReference>
<evidence type="ECO:0000256" key="3">
    <source>
        <dbReference type="ARBA" id="ARBA00022801"/>
    </source>
</evidence>
<dbReference type="SUPFAM" id="SSF53187">
    <property type="entry name" value="Zn-dependent exopeptidases"/>
    <property type="match status" value="1"/>
</dbReference>
<reference evidence="6" key="1">
    <citation type="submission" date="2018-06" db="EMBL/GenBank/DDBJ databases">
        <authorList>
            <person name="Zhirakovskaya E."/>
        </authorList>
    </citation>
    <scope>NUCLEOTIDE SEQUENCE</scope>
</reference>
<evidence type="ECO:0000313" key="6">
    <source>
        <dbReference type="EMBL" id="VAW42094.1"/>
    </source>
</evidence>
<keyword evidence="3 6" id="KW-0378">Hydrolase</keyword>
<sequence>MTITIDPVELTSQLVQIPSESSTPLTTRQESAEELVAAHLSSICRQAEVEHELFTALPGRRNLIARFPAPGRPSLLIMAHMDTVSAREMSAPFSGEIKEGRLLGRGACDDKGPLAAAFAALINIKAENRAFDTTFAATVDEECTMSGSRALALRKPEFDLCIALEPTTLRVIHAHKGVYRCRIICGGKACHSSQPEQGQNAIIAMYDIMTDLQRLEFKLRRHPDRELGRASLAITKINGGSSINIIPDHCEISVDIRLLPSHDPAEAARQIRAICAGRAKVEDIFQARAIKTDLDNQHIKRLRRATAAQGHDLPPATASYATDCAQLCHLGPCIVWGPGDIAQAHQQNEYIELEQLRDAHKILLNFLSVD</sequence>
<dbReference type="InterPro" id="IPR036264">
    <property type="entry name" value="Bact_exopeptidase_dim_dom"/>
</dbReference>
<keyword evidence="4" id="KW-0862">Zinc</keyword>